<reference evidence="2" key="1">
    <citation type="submission" date="2023-12" db="EMBL/GenBank/DDBJ databases">
        <title>Novel species in genus Nocardioides.</title>
        <authorList>
            <person name="Zhou H."/>
        </authorList>
    </citation>
    <scope>NUCLEOTIDE SEQUENCE [LARGE SCALE GENOMIC DNA]</scope>
    <source>
        <strain evidence="2">HM61</strain>
    </source>
</reference>
<gene>
    <name evidence="1" type="ORF">SHK19_03595</name>
</gene>
<organism evidence="1 2">
    <name type="scientific">Nocardioides bizhenqiangii</name>
    <dbReference type="NCBI Taxonomy" id="3095076"/>
    <lineage>
        <taxon>Bacteria</taxon>
        <taxon>Bacillati</taxon>
        <taxon>Actinomycetota</taxon>
        <taxon>Actinomycetes</taxon>
        <taxon>Propionibacteriales</taxon>
        <taxon>Nocardioidaceae</taxon>
        <taxon>Nocardioides</taxon>
    </lineage>
</organism>
<sequence length="192" mass="20675">MAATVEYYDELMDSLGDPESLTVLVVAGASRDAVARALDVDLHEPVVHPWDNKHDSDYAAWALVEIDGGILGVEYTGYGDPSLDALQAMSRDGAAAAVVRSNVEAHVRFGCARDAEVLFDAHELLSVDEPEVVPTELRPLFEQGRDDDAPDEFAVALAMAEVVTGLELSYAESLLVNAAQFFRGPSMAYTSD</sequence>
<accession>A0ABZ0ZU51</accession>
<name>A0ABZ0ZU51_9ACTN</name>
<dbReference type="Proteomes" id="UP001327225">
    <property type="component" value="Chromosome"/>
</dbReference>
<proteinExistence type="predicted"/>
<dbReference type="EMBL" id="CP141059">
    <property type="protein sequence ID" value="WQQ27316.1"/>
    <property type="molecule type" value="Genomic_DNA"/>
</dbReference>
<protein>
    <submittedName>
        <fullName evidence="1">Uncharacterized protein</fullName>
    </submittedName>
</protein>
<keyword evidence="2" id="KW-1185">Reference proteome</keyword>
<evidence type="ECO:0000313" key="2">
    <source>
        <dbReference type="Proteomes" id="UP001327225"/>
    </source>
</evidence>
<evidence type="ECO:0000313" key="1">
    <source>
        <dbReference type="EMBL" id="WQQ27316.1"/>
    </source>
</evidence>
<dbReference type="RefSeq" id="WP_322456875.1">
    <property type="nucleotide sequence ID" value="NZ_CP141059.1"/>
</dbReference>